<protein>
    <submittedName>
        <fullName evidence="1">Uncharacterized protein</fullName>
    </submittedName>
</protein>
<dbReference type="AlphaFoldDB" id="A0A5J4T755"/>
<comment type="caution">
    <text evidence="1">The sequence shown here is derived from an EMBL/GenBank/DDBJ whole genome shotgun (WGS) entry which is preliminary data.</text>
</comment>
<evidence type="ECO:0000313" key="2">
    <source>
        <dbReference type="Proteomes" id="UP000324800"/>
    </source>
</evidence>
<reference evidence="1 2" key="1">
    <citation type="submission" date="2019-03" db="EMBL/GenBank/DDBJ databases">
        <title>Single cell metagenomics reveals metabolic interactions within the superorganism composed of flagellate Streblomastix strix and complex community of Bacteroidetes bacteria on its surface.</title>
        <authorList>
            <person name="Treitli S.C."/>
            <person name="Kolisko M."/>
            <person name="Husnik F."/>
            <person name="Keeling P."/>
            <person name="Hampl V."/>
        </authorList>
    </citation>
    <scope>NUCLEOTIDE SEQUENCE [LARGE SCALE GENOMIC DNA]</scope>
    <source>
        <strain evidence="1">ST1C</strain>
    </source>
</reference>
<gene>
    <name evidence="1" type="ORF">EZS28_051123</name>
</gene>
<evidence type="ECO:0000313" key="1">
    <source>
        <dbReference type="EMBL" id="KAA6353350.1"/>
    </source>
</evidence>
<organism evidence="1 2">
    <name type="scientific">Streblomastix strix</name>
    <dbReference type="NCBI Taxonomy" id="222440"/>
    <lineage>
        <taxon>Eukaryota</taxon>
        <taxon>Metamonada</taxon>
        <taxon>Preaxostyla</taxon>
        <taxon>Oxymonadida</taxon>
        <taxon>Streblomastigidae</taxon>
        <taxon>Streblomastix</taxon>
    </lineage>
</organism>
<dbReference type="Proteomes" id="UP000324800">
    <property type="component" value="Unassembled WGS sequence"/>
</dbReference>
<dbReference type="EMBL" id="SNRW01038296">
    <property type="protein sequence ID" value="KAA6353350.1"/>
    <property type="molecule type" value="Genomic_DNA"/>
</dbReference>
<sequence length="108" mass="12868">MLLIVIWLKVYTAKLRDNNQDNSESFAIDENRPFLQLNLLKEHQFTYQHSELYKMKPFAGQTIFPPTLVKKAVLLGQVQIQLIRREIPQSRTLEQPNYYQQHKIIKNN</sequence>
<name>A0A5J4T755_9EUKA</name>
<accession>A0A5J4T755</accession>
<proteinExistence type="predicted"/>